<protein>
    <submittedName>
        <fullName evidence="2">Uncharacterized protein</fullName>
    </submittedName>
</protein>
<sequence>MTGLWLYAYVVLPVVVIAMGYAAMRLTEPKHPPHAGPAE</sequence>
<dbReference type="eggNOG" id="ENOG5031ATQ">
    <property type="taxonomic scope" value="Bacteria"/>
</dbReference>
<gene>
    <name evidence="2" type="ordered locus">Xaut_1461</name>
</gene>
<keyword evidence="3" id="KW-1185">Reference proteome</keyword>
<keyword evidence="1" id="KW-1133">Transmembrane helix</keyword>
<feature type="transmembrane region" description="Helical" evidence="1">
    <location>
        <begin position="6"/>
        <end position="24"/>
    </location>
</feature>
<dbReference type="EMBL" id="CP000781">
    <property type="protein sequence ID" value="ABS66709.1"/>
    <property type="molecule type" value="Genomic_DNA"/>
</dbReference>
<evidence type="ECO:0000313" key="3">
    <source>
        <dbReference type="Proteomes" id="UP000002417"/>
    </source>
</evidence>
<dbReference type="HOGENOM" id="CLU_3319367_0_0_5"/>
<dbReference type="AlphaFoldDB" id="A7IFB6"/>
<evidence type="ECO:0000313" key="2">
    <source>
        <dbReference type="EMBL" id="ABS66709.1"/>
    </source>
</evidence>
<dbReference type="Proteomes" id="UP000002417">
    <property type="component" value="Chromosome"/>
</dbReference>
<name>A7IFB6_XANP2</name>
<keyword evidence="1" id="KW-0812">Transmembrane</keyword>
<organism evidence="2 3">
    <name type="scientific">Xanthobacter autotrophicus (strain ATCC BAA-1158 / Py2)</name>
    <dbReference type="NCBI Taxonomy" id="78245"/>
    <lineage>
        <taxon>Bacteria</taxon>
        <taxon>Pseudomonadati</taxon>
        <taxon>Pseudomonadota</taxon>
        <taxon>Alphaproteobacteria</taxon>
        <taxon>Hyphomicrobiales</taxon>
        <taxon>Xanthobacteraceae</taxon>
        <taxon>Xanthobacter</taxon>
    </lineage>
</organism>
<accession>A7IFB6</accession>
<proteinExistence type="predicted"/>
<keyword evidence="1" id="KW-0472">Membrane</keyword>
<evidence type="ECO:0000256" key="1">
    <source>
        <dbReference type="SAM" id="Phobius"/>
    </source>
</evidence>
<reference evidence="2 3" key="1">
    <citation type="submission" date="2007-07" db="EMBL/GenBank/DDBJ databases">
        <title>Complete sequence of chromosome of Xanthobacter autotrophicus Py2.</title>
        <authorList>
            <consortium name="US DOE Joint Genome Institute"/>
            <person name="Copeland A."/>
            <person name="Lucas S."/>
            <person name="Lapidus A."/>
            <person name="Barry K."/>
            <person name="Glavina del Rio T."/>
            <person name="Hammon N."/>
            <person name="Israni S."/>
            <person name="Dalin E."/>
            <person name="Tice H."/>
            <person name="Pitluck S."/>
            <person name="Sims D."/>
            <person name="Brettin T."/>
            <person name="Bruce D."/>
            <person name="Detter J.C."/>
            <person name="Han C."/>
            <person name="Tapia R."/>
            <person name="Brainard J."/>
            <person name="Schmutz J."/>
            <person name="Larimer F."/>
            <person name="Land M."/>
            <person name="Hauser L."/>
            <person name="Kyrpides N."/>
            <person name="Kim E."/>
            <person name="Ensigns S.A."/>
            <person name="Richardson P."/>
        </authorList>
    </citation>
    <scope>NUCLEOTIDE SEQUENCE [LARGE SCALE GENOMIC DNA]</scope>
    <source>
        <strain evidence="3">ATCC BAA-1158 / Py2</strain>
    </source>
</reference>
<dbReference type="STRING" id="78245.Xaut_1461"/>
<dbReference type="KEGG" id="xau:Xaut_1461"/>